<dbReference type="AlphaFoldDB" id="A0A2T7P9A5"/>
<dbReference type="PANTHER" id="PTHR10170">
    <property type="entry name" value="HUNTINGTON DISEASE PROTEIN"/>
    <property type="match status" value="1"/>
</dbReference>
<feature type="compositionally biased region" description="Low complexity" evidence="1">
    <location>
        <begin position="278"/>
        <end position="288"/>
    </location>
</feature>
<dbReference type="PANTHER" id="PTHR10170:SF10">
    <property type="entry name" value="HUNTINGTIN"/>
    <property type="match status" value="1"/>
</dbReference>
<name>A0A2T7P9A5_POMCA</name>
<protein>
    <recommendedName>
        <fullName evidence="4">Huntingtin</fullName>
    </recommendedName>
</protein>
<dbReference type="InterPro" id="IPR028426">
    <property type="entry name" value="Huntingtin_fam"/>
</dbReference>
<proteinExistence type="predicted"/>
<dbReference type="EMBL" id="PZQS01000005">
    <property type="protein sequence ID" value="PVD30000.1"/>
    <property type="molecule type" value="Genomic_DNA"/>
</dbReference>
<dbReference type="GO" id="GO:0005737">
    <property type="term" value="C:cytoplasm"/>
    <property type="evidence" value="ECO:0007669"/>
    <property type="project" value="InterPro"/>
</dbReference>
<dbReference type="InterPro" id="IPR000091">
    <property type="entry name" value="Huntingtin"/>
</dbReference>
<dbReference type="SUPFAM" id="SSF48371">
    <property type="entry name" value="ARM repeat"/>
    <property type="match status" value="1"/>
</dbReference>
<dbReference type="Proteomes" id="UP000245119">
    <property type="component" value="Linkage Group LG5"/>
</dbReference>
<dbReference type="InterPro" id="IPR011989">
    <property type="entry name" value="ARM-like"/>
</dbReference>
<dbReference type="Gene3D" id="1.25.10.10">
    <property type="entry name" value="Leucine-rich Repeat Variant"/>
    <property type="match status" value="1"/>
</dbReference>
<dbReference type="InterPro" id="IPR048411">
    <property type="entry name" value="Htt_N_HEAT_rpt-1"/>
</dbReference>
<dbReference type="InterPro" id="IPR016024">
    <property type="entry name" value="ARM-type_fold"/>
</dbReference>
<accession>A0A2T7P9A5</accession>
<dbReference type="OrthoDB" id="10065698at2759"/>
<sequence>MATIERLVKAFEGLKVFQPGGSGSDETKKKDQPPSKKDKILHCNAVADCICAPNMRTIADFPKFLGIAVEAFLTLCDDPEADVRMVADECLNRTIKTLLETNLGRLQVELYKEIKKNGSSRSLRAALWRFADMCHLIRPQKCRPYIVNLLPYIARICRREEEPIQETLSSAMPKICSALMAFANESEVKILQLLLYHAHHPDHNVVTAALEALQQLLKNPHPALLHVLLTKGGITRTHIYQADFQEAELRAESTTELPSMSDDTCLDEDMDGSEVDSRSTTESSSGTSAFISDFESSSQSGDGHTELAKSPDFSQPSVAVKDQDFLDANVLVTGDTDYSNVEIGDLNEERSEMSTLSIAAV</sequence>
<dbReference type="PRINTS" id="PR00375">
    <property type="entry name" value="HUNTINGTIN"/>
</dbReference>
<feature type="region of interest" description="Disordered" evidence="1">
    <location>
        <begin position="250"/>
        <end position="316"/>
    </location>
</feature>
<dbReference type="GO" id="GO:0005634">
    <property type="term" value="C:nucleus"/>
    <property type="evidence" value="ECO:0007669"/>
    <property type="project" value="InterPro"/>
</dbReference>
<gene>
    <name evidence="2" type="ORF">C0Q70_09261</name>
</gene>
<evidence type="ECO:0000256" key="1">
    <source>
        <dbReference type="SAM" id="MobiDB-lite"/>
    </source>
</evidence>
<reference evidence="2 3" key="1">
    <citation type="submission" date="2018-04" db="EMBL/GenBank/DDBJ databases">
        <title>The genome of golden apple snail Pomacea canaliculata provides insight into stress tolerance and invasive adaptation.</title>
        <authorList>
            <person name="Liu C."/>
            <person name="Liu B."/>
            <person name="Ren Y."/>
            <person name="Zhang Y."/>
            <person name="Wang H."/>
            <person name="Li S."/>
            <person name="Jiang F."/>
            <person name="Yin L."/>
            <person name="Zhang G."/>
            <person name="Qian W."/>
            <person name="Fan W."/>
        </authorList>
    </citation>
    <scope>NUCLEOTIDE SEQUENCE [LARGE SCALE GENOMIC DNA]</scope>
    <source>
        <strain evidence="2">SZHN2017</strain>
        <tissue evidence="2">Muscle</tissue>
    </source>
</reference>
<evidence type="ECO:0008006" key="4">
    <source>
        <dbReference type="Google" id="ProtNLM"/>
    </source>
</evidence>
<keyword evidence="3" id="KW-1185">Reference proteome</keyword>
<organism evidence="2 3">
    <name type="scientific">Pomacea canaliculata</name>
    <name type="common">Golden apple snail</name>
    <dbReference type="NCBI Taxonomy" id="400727"/>
    <lineage>
        <taxon>Eukaryota</taxon>
        <taxon>Metazoa</taxon>
        <taxon>Spiralia</taxon>
        <taxon>Lophotrochozoa</taxon>
        <taxon>Mollusca</taxon>
        <taxon>Gastropoda</taxon>
        <taxon>Caenogastropoda</taxon>
        <taxon>Architaenioglossa</taxon>
        <taxon>Ampullarioidea</taxon>
        <taxon>Ampullariidae</taxon>
        <taxon>Pomacea</taxon>
    </lineage>
</organism>
<comment type="caution">
    <text evidence="2">The sequence shown here is derived from an EMBL/GenBank/DDBJ whole genome shotgun (WGS) entry which is preliminary data.</text>
</comment>
<dbReference type="Pfam" id="PF20926">
    <property type="entry name" value="Htt_N-HEAT_1"/>
    <property type="match status" value="1"/>
</dbReference>
<evidence type="ECO:0000313" key="3">
    <source>
        <dbReference type="Proteomes" id="UP000245119"/>
    </source>
</evidence>
<evidence type="ECO:0000313" key="2">
    <source>
        <dbReference type="EMBL" id="PVD30000.1"/>
    </source>
</evidence>
<feature type="compositionally biased region" description="Acidic residues" evidence="1">
    <location>
        <begin position="264"/>
        <end position="274"/>
    </location>
</feature>
<dbReference type="STRING" id="400727.A0A2T7P9A5"/>